<name>A0A4Q9HBQ1_9SPHI</name>
<protein>
    <recommendedName>
        <fullName evidence="4">Beta-galactosidase</fullName>
    </recommendedName>
</protein>
<organism evidence="2 3">
    <name type="scientific">Pedobacter kyonggii</name>
    <dbReference type="NCBI Taxonomy" id="1926871"/>
    <lineage>
        <taxon>Bacteria</taxon>
        <taxon>Pseudomonadati</taxon>
        <taxon>Bacteroidota</taxon>
        <taxon>Sphingobacteriia</taxon>
        <taxon>Sphingobacteriales</taxon>
        <taxon>Sphingobacteriaceae</taxon>
        <taxon>Pedobacter</taxon>
    </lineage>
</organism>
<accession>A0A4Q9HBQ1</accession>
<feature type="signal peptide" evidence="1">
    <location>
        <begin position="1"/>
        <end position="24"/>
    </location>
</feature>
<gene>
    <name evidence="2" type="ORF">EYS08_12860</name>
</gene>
<evidence type="ECO:0000256" key="1">
    <source>
        <dbReference type="SAM" id="SignalP"/>
    </source>
</evidence>
<dbReference type="Proteomes" id="UP000291819">
    <property type="component" value="Unassembled WGS sequence"/>
</dbReference>
<evidence type="ECO:0000313" key="3">
    <source>
        <dbReference type="Proteomes" id="UP000291819"/>
    </source>
</evidence>
<dbReference type="PANTHER" id="PTHR47791">
    <property type="entry name" value="MEIOTICALLY UP-REGULATED GENE 191 PROTEIN"/>
    <property type="match status" value="1"/>
</dbReference>
<dbReference type="EMBL" id="SIXF01000011">
    <property type="protein sequence ID" value="TBO41732.1"/>
    <property type="molecule type" value="Genomic_DNA"/>
</dbReference>
<dbReference type="Gene3D" id="1.50.10.20">
    <property type="match status" value="1"/>
</dbReference>
<dbReference type="PANTHER" id="PTHR47791:SF3">
    <property type="entry name" value="MEIOTICALLY UP-REGULATED GENE 191 PROTEIN"/>
    <property type="match status" value="1"/>
</dbReference>
<feature type="chain" id="PRO_5020324633" description="Beta-galactosidase" evidence="1">
    <location>
        <begin position="25"/>
        <end position="402"/>
    </location>
</feature>
<dbReference type="InterPro" id="IPR053169">
    <property type="entry name" value="MUG_Protein"/>
</dbReference>
<dbReference type="InterPro" id="IPR005198">
    <property type="entry name" value="Glyco_hydro_76"/>
</dbReference>
<keyword evidence="1" id="KW-0732">Signal</keyword>
<proteinExistence type="predicted"/>
<sequence>MKKIFKNTLLIIALFAAVSCKKGADPVPVTPPPVDPPVVPGSPVNYLQQAKDTHAFTVNNLLTASYGYRANTTSKSNNCYEWYNVSQIYADAAMVAAGETSYLVYMNNTFKFMDNMWDKKDLRGGYFASVNLDGTGAGGDKYVDDNALSGMVYLEAYDITTGADKQAYLAKAKACGDWLINSGLWDNVYGGGFYWNTLKPEKPTQTNGLTLQLFLKLYSLTGESIYRDWARQVDTWLTAKMFDPNTGLYIWKIDGPGEGTKRTQKFTYDNAIMIEAFILYSKIMNDPSYLTKAQNLGRAMNTTLWNAIYKGYVFNTAEARINPAWCAWGSQAMIRLYEVDKNPDWLMYARENINRLNIANRNSTNLGYYFFAGFDGQNRSTEMETVDQAWMQRIQAMLSKYQ</sequence>
<keyword evidence="3" id="KW-1185">Reference proteome</keyword>
<dbReference type="PROSITE" id="PS51257">
    <property type="entry name" value="PROKAR_LIPOPROTEIN"/>
    <property type="match status" value="1"/>
</dbReference>
<dbReference type="SUPFAM" id="SSF48208">
    <property type="entry name" value="Six-hairpin glycosidases"/>
    <property type="match status" value="1"/>
</dbReference>
<dbReference type="RefSeq" id="WP_131030425.1">
    <property type="nucleotide sequence ID" value="NZ_SIXF01000011.1"/>
</dbReference>
<dbReference type="AlphaFoldDB" id="A0A4Q9HBQ1"/>
<dbReference type="OrthoDB" id="974455at2"/>
<evidence type="ECO:0008006" key="4">
    <source>
        <dbReference type="Google" id="ProtNLM"/>
    </source>
</evidence>
<dbReference type="Pfam" id="PF03663">
    <property type="entry name" value="Glyco_hydro_76"/>
    <property type="match status" value="1"/>
</dbReference>
<dbReference type="InterPro" id="IPR008928">
    <property type="entry name" value="6-hairpin_glycosidase_sf"/>
</dbReference>
<dbReference type="GO" id="GO:0005975">
    <property type="term" value="P:carbohydrate metabolic process"/>
    <property type="evidence" value="ECO:0007669"/>
    <property type="project" value="InterPro"/>
</dbReference>
<reference evidence="2 3" key="1">
    <citation type="submission" date="2019-02" db="EMBL/GenBank/DDBJ databases">
        <title>Pedobacter kyonggii whole genome sequence analysis.</title>
        <authorList>
            <person name="Dahal R.H."/>
        </authorList>
    </citation>
    <scope>NUCLEOTIDE SEQUENCE [LARGE SCALE GENOMIC DNA]</scope>
    <source>
        <strain evidence="2 3">K-4-11-1</strain>
    </source>
</reference>
<comment type="caution">
    <text evidence="2">The sequence shown here is derived from an EMBL/GenBank/DDBJ whole genome shotgun (WGS) entry which is preliminary data.</text>
</comment>
<evidence type="ECO:0000313" key="2">
    <source>
        <dbReference type="EMBL" id="TBO41732.1"/>
    </source>
</evidence>